<feature type="chain" id="PRO_5046912651" evidence="2">
    <location>
        <begin position="20"/>
        <end position="235"/>
    </location>
</feature>
<sequence>MILKSLLISSFLFAGIALGQVSVNEAELGKSLGGWKQRAGRAAEYPLSGTTYRTYRPEVTPTPDGGIFISLRIDHVRGWLSSDDHAMLEITVDEKGTIISAQSSIAIQGRSVTSDLIRSGTDAGQELAGVDRAVQVGTDLIADISAKMLREKIVEAGRVSFPAALRHNYNLLFQAIRTEPVPPKPIIVNPLNLPGAPQPKSDPKAEPAASKKSKGLEIRSYGGPEKPELTPAKKD</sequence>
<proteinExistence type="predicted"/>
<dbReference type="EMBL" id="JBHUIT010000031">
    <property type="protein sequence ID" value="MFD2257775.1"/>
    <property type="molecule type" value="Genomic_DNA"/>
</dbReference>
<dbReference type="Proteomes" id="UP001597375">
    <property type="component" value="Unassembled WGS sequence"/>
</dbReference>
<evidence type="ECO:0000256" key="2">
    <source>
        <dbReference type="SAM" id="SignalP"/>
    </source>
</evidence>
<reference evidence="4" key="1">
    <citation type="journal article" date="2019" name="Int. J. Syst. Evol. Microbiol.">
        <title>The Global Catalogue of Microorganisms (GCM) 10K type strain sequencing project: providing services to taxonomists for standard genome sequencing and annotation.</title>
        <authorList>
            <consortium name="The Broad Institute Genomics Platform"/>
            <consortium name="The Broad Institute Genome Sequencing Center for Infectious Disease"/>
            <person name="Wu L."/>
            <person name="Ma J."/>
        </authorList>
    </citation>
    <scope>NUCLEOTIDE SEQUENCE [LARGE SCALE GENOMIC DNA]</scope>
    <source>
        <strain evidence="4">CGMCC 4.7106</strain>
    </source>
</reference>
<evidence type="ECO:0000313" key="4">
    <source>
        <dbReference type="Proteomes" id="UP001597375"/>
    </source>
</evidence>
<gene>
    <name evidence="3" type="ORF">ACFSSA_13925</name>
</gene>
<keyword evidence="4" id="KW-1185">Reference proteome</keyword>
<keyword evidence="2" id="KW-0732">Signal</keyword>
<organism evidence="3 4">
    <name type="scientific">Luteolibacter algae</name>
    <dbReference type="NCBI Taxonomy" id="454151"/>
    <lineage>
        <taxon>Bacteria</taxon>
        <taxon>Pseudomonadati</taxon>
        <taxon>Verrucomicrobiota</taxon>
        <taxon>Verrucomicrobiia</taxon>
        <taxon>Verrucomicrobiales</taxon>
        <taxon>Verrucomicrobiaceae</taxon>
        <taxon>Luteolibacter</taxon>
    </lineage>
</organism>
<feature type="region of interest" description="Disordered" evidence="1">
    <location>
        <begin position="188"/>
        <end position="235"/>
    </location>
</feature>
<feature type="compositionally biased region" description="Basic and acidic residues" evidence="1">
    <location>
        <begin position="225"/>
        <end position="235"/>
    </location>
</feature>
<evidence type="ECO:0000313" key="3">
    <source>
        <dbReference type="EMBL" id="MFD2257775.1"/>
    </source>
</evidence>
<name>A0ABW5DBD8_9BACT</name>
<evidence type="ECO:0000256" key="1">
    <source>
        <dbReference type="SAM" id="MobiDB-lite"/>
    </source>
</evidence>
<protein>
    <submittedName>
        <fullName evidence="3">Uncharacterized protein</fullName>
    </submittedName>
</protein>
<feature type="signal peptide" evidence="2">
    <location>
        <begin position="1"/>
        <end position="19"/>
    </location>
</feature>
<comment type="caution">
    <text evidence="3">The sequence shown here is derived from an EMBL/GenBank/DDBJ whole genome shotgun (WGS) entry which is preliminary data.</text>
</comment>
<accession>A0ABW5DBD8</accession>